<proteinExistence type="predicted"/>
<evidence type="ECO:0000313" key="2">
    <source>
        <dbReference type="EMBL" id="POV97312.1"/>
    </source>
</evidence>
<organism evidence="2 3">
    <name type="scientific">Puccinia striiformis</name>
    <dbReference type="NCBI Taxonomy" id="27350"/>
    <lineage>
        <taxon>Eukaryota</taxon>
        <taxon>Fungi</taxon>
        <taxon>Dikarya</taxon>
        <taxon>Basidiomycota</taxon>
        <taxon>Pucciniomycotina</taxon>
        <taxon>Pucciniomycetes</taxon>
        <taxon>Pucciniales</taxon>
        <taxon>Pucciniaceae</taxon>
        <taxon>Puccinia</taxon>
    </lineage>
</organism>
<feature type="region of interest" description="Disordered" evidence="1">
    <location>
        <begin position="1"/>
        <end position="26"/>
    </location>
</feature>
<comment type="caution">
    <text evidence="2">The sequence shown here is derived from an EMBL/GenBank/DDBJ whole genome shotgun (WGS) entry which is preliminary data.</text>
</comment>
<evidence type="ECO:0000256" key="1">
    <source>
        <dbReference type="SAM" id="MobiDB-lite"/>
    </source>
</evidence>
<dbReference type="AlphaFoldDB" id="A0A2S4UJ19"/>
<evidence type="ECO:0000313" key="3">
    <source>
        <dbReference type="Proteomes" id="UP000239156"/>
    </source>
</evidence>
<protein>
    <submittedName>
        <fullName evidence="2">Uncharacterized protein</fullName>
    </submittedName>
</protein>
<keyword evidence="3" id="KW-1185">Reference proteome</keyword>
<dbReference type="VEuPathDB" id="FungiDB:PSTT_15139"/>
<name>A0A2S4UJ19_9BASI</name>
<dbReference type="EMBL" id="PKSL01000265">
    <property type="protein sequence ID" value="POV97312.1"/>
    <property type="molecule type" value="Genomic_DNA"/>
</dbReference>
<dbReference type="VEuPathDB" id="FungiDB:PSHT_02107"/>
<sequence length="793" mass="88824">MSETESEQETQLGESEANFDPGIGLRNGLYPNQLDEHLLRKEEPNQADTIQSAVEILSQTIQESDLVSLSVMTPSNLTCAERSSTRQEGDEGLNIGLARAAQTISSFLKLAKLSISTEGDYNILPGWMRRELVDGLDMILSERFINALFLLRQQIRHLAIKREGIVSSQMVTLSDVIIAAIIDYVSCSDSNEEHNQKEGAEYQTIELAVRLPQRLESLGNCLTSHILGIEPELNLQIKLAALAILYCSKCLKPTTQSSEKNLADCLSSFGLCAQLEKVSDMAIAHLLCVYVCSCVDFTDELHPFRPATNSALWKLLIQLFPETATVSQQALNLGQKLFFSHGALLMPWIWWNCSLCPAQDSNWVEVITLLWVRHEYSWLIPNSDHHKTPSRIEGSDTILNYSHVTDTLLENHAIGFKHLLKIKHDHTYWEQSGFPTYVFTLAVLQVYSATCGSPKLLLSKEERDDICAQIGEVLQMEIVRSFKGSARLEAIDMVLSLPREACDRMIQSLDLKFDWALESLLLEIEISADPTQRQEERSIHQGRALSKLKFLTRFVGMQTISSESGKMSLAPTSIPRTELPFAGPSVDEHPVKSSVVNLVNTLLTPLRCDHIIALAVTKFIVCICKSGKERWSLTHQQLQTVSAAMLEVMTAGRGLAIEPKRVQHGGGIQAGLVTAEFVVEHCAHFDYQMKYLLSIFGALREELADELWIHLQVPLPQTGPHISNEASNHGRGERGATSEEHTGILIAEALYALFNRFSKLQRRYVQTSPLTRELLNYLRPCRNQIFQKLVAVL</sequence>
<dbReference type="Proteomes" id="UP000239156">
    <property type="component" value="Unassembled WGS sequence"/>
</dbReference>
<gene>
    <name evidence="2" type="ORF">PSTT_15139</name>
</gene>
<reference evidence="2" key="1">
    <citation type="submission" date="2017-12" db="EMBL/GenBank/DDBJ databases">
        <title>Gene loss provides genomic basis for host adaptation in cereal stripe rust fungi.</title>
        <authorList>
            <person name="Xia C."/>
        </authorList>
    </citation>
    <scope>NUCLEOTIDE SEQUENCE [LARGE SCALE GENOMIC DNA]</scope>
    <source>
        <strain evidence="2">93-210</strain>
    </source>
</reference>
<accession>A0A2S4UJ19</accession>